<sequence>MSCLTSVTALTTLGCALGFFSRPWHPTRSQCPKGFLRGFQMEASIARERAGYPDKHISGQDQVMPELGEDVESARRLLDAWALVQPDSEPCSVDAHPDFYLPFLNAREGKNSPQVVLWRQGSDARGILVGRRSRGRHQLSIGPLKIPMPELRRLDITYGGLESKDEQVAQLQADYLRELLQSGTVDCISVHHLPVDSAIGGILQAGLRMPGDGSPIVKKQWFLQLTDDQKQPIVTNSAKTRSSQRRQDRKLEKAFSGTVKIREVRDLDQVGRFIEAASEIGAKSYQGSLRIGVTDSRRWHTHLGVLAGIGCLRAYVLEAQDTPIAYAVGSYKHRTYTGIATSFLPEHRNLSPGAYLNRRVIEHLQAEGAMWLDFGFGDASYKQLHGTWQREIVTLHLYSRTPAARVARALDASVKWVDHTSRRMLHESGLYERARKLIRRSAERNR</sequence>
<reference evidence="2" key="1">
    <citation type="submission" date="2017-08" db="EMBL/GenBank/DDBJ databases">
        <title>Microbulbifer marisrubri sp. nov., a halophilic alphaproteobacterium isolated from marine sediment of the Yellow Sea, China.</title>
        <authorList>
            <person name="Zhang G."/>
            <person name="Xiong Q."/>
        </authorList>
    </citation>
    <scope>NUCLEOTIDE SEQUENCE [LARGE SCALE GENOMIC DNA]</scope>
    <source>
        <strain evidence="2">WRN-8</strain>
    </source>
</reference>
<feature type="domain" description="N-acetyltransferase" evidence="1">
    <location>
        <begin position="259"/>
        <end position="411"/>
    </location>
</feature>
<dbReference type="InterPro" id="IPR016181">
    <property type="entry name" value="Acyl_CoA_acyltransferase"/>
</dbReference>
<protein>
    <submittedName>
        <fullName evidence="2">GNAT family N-acetyltransferase</fullName>
    </submittedName>
</protein>
<name>A0ABX4HXF5_9GAMM</name>
<gene>
    <name evidence="2" type="ORF">AWR36_012450</name>
</gene>
<evidence type="ECO:0000313" key="2">
    <source>
        <dbReference type="EMBL" id="PCO04800.1"/>
    </source>
</evidence>
<proteinExistence type="predicted"/>
<dbReference type="PROSITE" id="PS51186">
    <property type="entry name" value="GNAT"/>
    <property type="match status" value="1"/>
</dbReference>
<evidence type="ECO:0000313" key="3">
    <source>
        <dbReference type="Proteomes" id="UP000218427"/>
    </source>
</evidence>
<dbReference type="SUPFAM" id="SSF55729">
    <property type="entry name" value="Acyl-CoA N-acyltransferases (Nat)"/>
    <property type="match status" value="1"/>
</dbReference>
<dbReference type="Pfam" id="PF13480">
    <property type="entry name" value="Acetyltransf_6"/>
    <property type="match status" value="1"/>
</dbReference>
<organism evidence="2 3">
    <name type="scientific">Microbulbifer flavimaris</name>
    <dbReference type="NCBI Taxonomy" id="1781068"/>
    <lineage>
        <taxon>Bacteria</taxon>
        <taxon>Pseudomonadati</taxon>
        <taxon>Pseudomonadota</taxon>
        <taxon>Gammaproteobacteria</taxon>
        <taxon>Cellvibrionales</taxon>
        <taxon>Microbulbiferaceae</taxon>
        <taxon>Microbulbifer</taxon>
    </lineage>
</organism>
<dbReference type="Proteomes" id="UP000218427">
    <property type="component" value="Unassembled WGS sequence"/>
</dbReference>
<accession>A0ABX4HXF5</accession>
<keyword evidence="3" id="KW-1185">Reference proteome</keyword>
<comment type="caution">
    <text evidence="2">The sequence shown here is derived from an EMBL/GenBank/DDBJ whole genome shotgun (WGS) entry which is preliminary data.</text>
</comment>
<dbReference type="InterPro" id="IPR000182">
    <property type="entry name" value="GNAT_dom"/>
</dbReference>
<dbReference type="EMBL" id="LRFG02000004">
    <property type="protein sequence ID" value="PCO04800.1"/>
    <property type="molecule type" value="Genomic_DNA"/>
</dbReference>
<evidence type="ECO:0000259" key="1">
    <source>
        <dbReference type="PROSITE" id="PS51186"/>
    </source>
</evidence>
<dbReference type="Gene3D" id="3.40.630.30">
    <property type="match status" value="1"/>
</dbReference>
<dbReference type="InterPro" id="IPR038740">
    <property type="entry name" value="BioF2-like_GNAT_dom"/>
</dbReference>